<dbReference type="Proteomes" id="UP001470230">
    <property type="component" value="Unassembled WGS sequence"/>
</dbReference>
<keyword evidence="2" id="KW-1185">Reference proteome</keyword>
<protein>
    <submittedName>
        <fullName evidence="1">Uncharacterized protein</fullName>
    </submittedName>
</protein>
<gene>
    <name evidence="1" type="ORF">M9Y10_042850</name>
</gene>
<dbReference type="EMBL" id="JAPFFF010000008">
    <property type="protein sequence ID" value="KAK8883751.1"/>
    <property type="molecule type" value="Genomic_DNA"/>
</dbReference>
<evidence type="ECO:0000313" key="1">
    <source>
        <dbReference type="EMBL" id="KAK8883751.1"/>
    </source>
</evidence>
<accession>A0ABR2JXZ9</accession>
<evidence type="ECO:0000313" key="2">
    <source>
        <dbReference type="Proteomes" id="UP001470230"/>
    </source>
</evidence>
<comment type="caution">
    <text evidence="1">The sequence shown here is derived from an EMBL/GenBank/DDBJ whole genome shotgun (WGS) entry which is preliminary data.</text>
</comment>
<proteinExistence type="predicted"/>
<sequence length="228" mass="26641">MRLHLTPICLENRYSTFNSQLIPPVKHSSVLQLRKNITHNEIINEGNRFPQIITDNSKNNNNKNNLDENIIFKQNSKINNLPNKTLIKKRKISDPIIDIPTKESQEDFFSIGERIETNDQNIELFFKKEPQFILKIVRKATDVLCNWDFGFLDFFICQILGPQEKIEELSDECAIFIPIETSRTAKKAFSIDDVLIVDNPYHVIRDSDPPLLITPVIYHSLENWRSQY</sequence>
<organism evidence="1 2">
    <name type="scientific">Tritrichomonas musculus</name>
    <dbReference type="NCBI Taxonomy" id="1915356"/>
    <lineage>
        <taxon>Eukaryota</taxon>
        <taxon>Metamonada</taxon>
        <taxon>Parabasalia</taxon>
        <taxon>Tritrichomonadida</taxon>
        <taxon>Tritrichomonadidae</taxon>
        <taxon>Tritrichomonas</taxon>
    </lineage>
</organism>
<name>A0ABR2JXZ9_9EUKA</name>
<reference evidence="1 2" key="1">
    <citation type="submission" date="2024-04" db="EMBL/GenBank/DDBJ databases">
        <title>Tritrichomonas musculus Genome.</title>
        <authorList>
            <person name="Alves-Ferreira E."/>
            <person name="Grigg M."/>
            <person name="Lorenzi H."/>
            <person name="Galac M."/>
        </authorList>
    </citation>
    <scope>NUCLEOTIDE SEQUENCE [LARGE SCALE GENOMIC DNA]</scope>
    <source>
        <strain evidence="1 2">EAF2021</strain>
    </source>
</reference>